<reference evidence="11 12" key="1">
    <citation type="submission" date="2020-08" db="EMBL/GenBank/DDBJ databases">
        <title>Genomic Encyclopedia of Type Strains, Phase IV (KMG-V): Genome sequencing to study the core and pangenomes of soil and plant-associated prokaryotes.</title>
        <authorList>
            <person name="Whitman W."/>
        </authorList>
    </citation>
    <scope>NUCLEOTIDE SEQUENCE [LARGE SCALE GENOMIC DNA]</scope>
    <source>
        <strain evidence="11 12">X5P2</strain>
    </source>
</reference>
<dbReference type="EMBL" id="JACHEB010000007">
    <property type="protein sequence ID" value="MBB5329521.1"/>
    <property type="molecule type" value="Genomic_DNA"/>
</dbReference>
<dbReference type="RefSeq" id="WP_313899592.1">
    <property type="nucleotide sequence ID" value="NZ_JACHEB010000007.1"/>
</dbReference>
<evidence type="ECO:0000256" key="7">
    <source>
        <dbReference type="ARBA" id="ARBA00047848"/>
    </source>
</evidence>
<keyword evidence="5 8" id="KW-0584">Phenylalanine biosynthesis</keyword>
<dbReference type="GO" id="GO:0009094">
    <property type="term" value="P:L-phenylalanine biosynthetic process"/>
    <property type="evidence" value="ECO:0007669"/>
    <property type="project" value="UniProtKB-KW"/>
</dbReference>
<dbReference type="Proteomes" id="UP000535182">
    <property type="component" value="Unassembled WGS sequence"/>
</dbReference>
<dbReference type="NCBIfam" id="NF008865">
    <property type="entry name" value="PRK11898.1"/>
    <property type="match status" value="1"/>
</dbReference>
<dbReference type="SUPFAM" id="SSF55021">
    <property type="entry name" value="ACT-like"/>
    <property type="match status" value="1"/>
</dbReference>
<dbReference type="CDD" id="cd04905">
    <property type="entry name" value="ACT_CM-PDT"/>
    <property type="match status" value="1"/>
</dbReference>
<feature type="domain" description="ACT" evidence="10">
    <location>
        <begin position="201"/>
        <end position="277"/>
    </location>
</feature>
<dbReference type="PANTHER" id="PTHR21022">
    <property type="entry name" value="PREPHENATE DEHYDRATASE P PROTEIN"/>
    <property type="match status" value="1"/>
</dbReference>
<dbReference type="PROSITE" id="PS51171">
    <property type="entry name" value="PREPHENATE_DEHYDR_3"/>
    <property type="match status" value="1"/>
</dbReference>
<evidence type="ECO:0000256" key="4">
    <source>
        <dbReference type="ARBA" id="ARBA00023141"/>
    </source>
</evidence>
<evidence type="ECO:0000259" key="9">
    <source>
        <dbReference type="PROSITE" id="PS51171"/>
    </source>
</evidence>
<keyword evidence="6 8" id="KW-0456">Lyase</keyword>
<name>A0A9X0QFJ0_9BACT</name>
<evidence type="ECO:0000313" key="11">
    <source>
        <dbReference type="EMBL" id="MBB5329521.1"/>
    </source>
</evidence>
<dbReference type="CDD" id="cd13631">
    <property type="entry name" value="PBP2_Ct-PDT_like"/>
    <property type="match status" value="1"/>
</dbReference>
<dbReference type="GO" id="GO:0005737">
    <property type="term" value="C:cytoplasm"/>
    <property type="evidence" value="ECO:0007669"/>
    <property type="project" value="TreeGrafter"/>
</dbReference>
<dbReference type="InterPro" id="IPR002912">
    <property type="entry name" value="ACT_dom"/>
</dbReference>
<protein>
    <recommendedName>
        <fullName evidence="2 8">Prephenate dehydratase</fullName>
        <shortName evidence="8">PDT</shortName>
        <ecNumber evidence="2 8">4.2.1.51</ecNumber>
    </recommendedName>
</protein>
<dbReference type="GO" id="GO:0004664">
    <property type="term" value="F:prephenate dehydratase activity"/>
    <property type="evidence" value="ECO:0007669"/>
    <property type="project" value="UniProtKB-UniRule"/>
</dbReference>
<sequence>MVGLKVAIQGELGSNSHMATVEMLGNLGHLEIIACTLSVQVLAKVAAGEVDAAVLPIENSLHGSVAEHYDLLLDSPVQIVRESLLRIRHNVIAMPGVKSEDVRRVMSHPVALSQCRRFLASHPELEVIPFYDTAGSVKHVMEAGLRDVAGIAPMLAATEYGAEVVVAGVEDHAENYTRFYLVRADGATLDEAGIMAENKMSLAFAIENRPGTLVTALQRLAEAGVDLTKIESRPVPGSPWEYVFYVDVRFDSTAKAEAALGALREHSRMVKVLGRYRAA</sequence>
<dbReference type="InterPro" id="IPR045865">
    <property type="entry name" value="ACT-like_dom_sf"/>
</dbReference>
<dbReference type="Gene3D" id="3.40.190.10">
    <property type="entry name" value="Periplasmic binding protein-like II"/>
    <property type="match status" value="2"/>
</dbReference>
<comment type="catalytic activity">
    <reaction evidence="7 8">
        <text>prephenate + H(+) = 3-phenylpyruvate + CO2 + H2O</text>
        <dbReference type="Rhea" id="RHEA:21648"/>
        <dbReference type="ChEBI" id="CHEBI:15377"/>
        <dbReference type="ChEBI" id="CHEBI:15378"/>
        <dbReference type="ChEBI" id="CHEBI:16526"/>
        <dbReference type="ChEBI" id="CHEBI:18005"/>
        <dbReference type="ChEBI" id="CHEBI:29934"/>
        <dbReference type="EC" id="4.2.1.51"/>
    </reaction>
</comment>
<evidence type="ECO:0000256" key="6">
    <source>
        <dbReference type="ARBA" id="ARBA00023239"/>
    </source>
</evidence>
<organism evidence="11 12">
    <name type="scientific">Tunturiibacter gelidiferens</name>
    <dbReference type="NCBI Taxonomy" id="3069689"/>
    <lineage>
        <taxon>Bacteria</taxon>
        <taxon>Pseudomonadati</taxon>
        <taxon>Acidobacteriota</taxon>
        <taxon>Terriglobia</taxon>
        <taxon>Terriglobales</taxon>
        <taxon>Acidobacteriaceae</taxon>
        <taxon>Tunturiibacter</taxon>
    </lineage>
</organism>
<keyword evidence="3 8" id="KW-0028">Amino-acid biosynthesis</keyword>
<comment type="pathway">
    <text evidence="1 8">Amino-acid biosynthesis; L-phenylalanine biosynthesis; phenylpyruvate from prephenate: step 1/1.</text>
</comment>
<dbReference type="Gene3D" id="3.30.70.260">
    <property type="match status" value="1"/>
</dbReference>
<gene>
    <name evidence="8" type="primary">pheA</name>
    <name evidence="11" type="ORF">HDF14_003143</name>
</gene>
<evidence type="ECO:0000256" key="3">
    <source>
        <dbReference type="ARBA" id="ARBA00022605"/>
    </source>
</evidence>
<dbReference type="InterPro" id="IPR018528">
    <property type="entry name" value="Preph_deHydtase_CS"/>
</dbReference>
<dbReference type="Pfam" id="PF00800">
    <property type="entry name" value="PDT"/>
    <property type="match status" value="1"/>
</dbReference>
<evidence type="ECO:0000259" key="10">
    <source>
        <dbReference type="PROSITE" id="PS51671"/>
    </source>
</evidence>
<keyword evidence="12" id="KW-1185">Reference proteome</keyword>
<dbReference type="EC" id="4.2.1.51" evidence="2 8"/>
<dbReference type="Pfam" id="PF01842">
    <property type="entry name" value="ACT"/>
    <property type="match status" value="1"/>
</dbReference>
<evidence type="ECO:0000313" key="12">
    <source>
        <dbReference type="Proteomes" id="UP000535182"/>
    </source>
</evidence>
<keyword evidence="4 8" id="KW-0057">Aromatic amino acid biosynthesis</keyword>
<feature type="domain" description="Prephenate dehydratase" evidence="9">
    <location>
        <begin position="5"/>
        <end position="184"/>
    </location>
</feature>
<dbReference type="PANTHER" id="PTHR21022:SF19">
    <property type="entry name" value="PREPHENATE DEHYDRATASE-RELATED"/>
    <property type="match status" value="1"/>
</dbReference>
<accession>A0A9X0QFJ0</accession>
<dbReference type="PROSITE" id="PS00858">
    <property type="entry name" value="PREPHENATE_DEHYDR_2"/>
    <property type="match status" value="1"/>
</dbReference>
<evidence type="ECO:0000256" key="5">
    <source>
        <dbReference type="ARBA" id="ARBA00023222"/>
    </source>
</evidence>
<dbReference type="InterPro" id="IPR001086">
    <property type="entry name" value="Preph_deHydtase"/>
</dbReference>
<comment type="caution">
    <text evidence="11">The sequence shown here is derived from an EMBL/GenBank/DDBJ whole genome shotgun (WGS) entry which is preliminary data.</text>
</comment>
<evidence type="ECO:0000256" key="2">
    <source>
        <dbReference type="ARBA" id="ARBA00013147"/>
    </source>
</evidence>
<evidence type="ECO:0000256" key="1">
    <source>
        <dbReference type="ARBA" id="ARBA00004741"/>
    </source>
</evidence>
<dbReference type="AlphaFoldDB" id="A0A9X0QFJ0"/>
<evidence type="ECO:0000256" key="8">
    <source>
        <dbReference type="RuleBase" id="RU361254"/>
    </source>
</evidence>
<dbReference type="SUPFAM" id="SSF53850">
    <property type="entry name" value="Periplasmic binding protein-like II"/>
    <property type="match status" value="1"/>
</dbReference>
<proteinExistence type="predicted"/>
<dbReference type="PROSITE" id="PS51671">
    <property type="entry name" value="ACT"/>
    <property type="match status" value="1"/>
</dbReference>